<keyword evidence="3" id="KW-1185">Reference proteome</keyword>
<name>M1BIU7_SOLTU</name>
<dbReference type="PaxDb" id="4113-PGSC0003DMT400046246"/>
<dbReference type="HOGENOM" id="CLU_2113242_0_0_1"/>
<proteinExistence type="predicted"/>
<evidence type="ECO:0000313" key="3">
    <source>
        <dbReference type="Proteomes" id="UP000011115"/>
    </source>
</evidence>
<dbReference type="Proteomes" id="UP000011115">
    <property type="component" value="Unassembled WGS sequence"/>
</dbReference>
<protein>
    <submittedName>
        <fullName evidence="2">Uncharacterized protein</fullName>
    </submittedName>
</protein>
<feature type="region of interest" description="Disordered" evidence="1">
    <location>
        <begin position="71"/>
        <end position="115"/>
    </location>
</feature>
<accession>M1BIU7</accession>
<dbReference type="AlphaFoldDB" id="M1BIU7"/>
<reference evidence="2" key="2">
    <citation type="submission" date="2015-06" db="UniProtKB">
        <authorList>
            <consortium name="EnsemblPlants"/>
        </authorList>
    </citation>
    <scope>IDENTIFICATION</scope>
    <source>
        <strain evidence="2">DM1-3 516 R44</strain>
    </source>
</reference>
<feature type="compositionally biased region" description="Polar residues" evidence="1">
    <location>
        <begin position="83"/>
        <end position="97"/>
    </location>
</feature>
<evidence type="ECO:0000313" key="2">
    <source>
        <dbReference type="EnsemblPlants" id="PGSC0003DMT400046246"/>
    </source>
</evidence>
<organism evidence="2 3">
    <name type="scientific">Solanum tuberosum</name>
    <name type="common">Potato</name>
    <dbReference type="NCBI Taxonomy" id="4113"/>
    <lineage>
        <taxon>Eukaryota</taxon>
        <taxon>Viridiplantae</taxon>
        <taxon>Streptophyta</taxon>
        <taxon>Embryophyta</taxon>
        <taxon>Tracheophyta</taxon>
        <taxon>Spermatophyta</taxon>
        <taxon>Magnoliopsida</taxon>
        <taxon>eudicotyledons</taxon>
        <taxon>Gunneridae</taxon>
        <taxon>Pentapetalae</taxon>
        <taxon>asterids</taxon>
        <taxon>lamiids</taxon>
        <taxon>Solanales</taxon>
        <taxon>Solanaceae</taxon>
        <taxon>Solanoideae</taxon>
        <taxon>Solaneae</taxon>
        <taxon>Solanum</taxon>
    </lineage>
</organism>
<dbReference type="EnsemblPlants" id="PGSC0003DMT400046246">
    <property type="protein sequence ID" value="PGSC0003DMT400046246"/>
    <property type="gene ID" value="PGSC0003DMG400017952"/>
</dbReference>
<dbReference type="InParanoid" id="M1BIU7"/>
<dbReference type="Gramene" id="PGSC0003DMT400046246">
    <property type="protein sequence ID" value="PGSC0003DMT400046246"/>
    <property type="gene ID" value="PGSC0003DMG400017952"/>
</dbReference>
<evidence type="ECO:0000256" key="1">
    <source>
        <dbReference type="SAM" id="MobiDB-lite"/>
    </source>
</evidence>
<reference evidence="3" key="1">
    <citation type="journal article" date="2011" name="Nature">
        <title>Genome sequence and analysis of the tuber crop potato.</title>
        <authorList>
            <consortium name="The Potato Genome Sequencing Consortium"/>
        </authorList>
    </citation>
    <scope>NUCLEOTIDE SEQUENCE [LARGE SCALE GENOMIC DNA]</scope>
    <source>
        <strain evidence="3">cv. DM1-3 516 R44</strain>
    </source>
</reference>
<sequence>MNIISTLAFDESGISTHLGLTTQRISVLNAYFMLITDVKMLICSNEGKRVRQGYYEAKRSEKAKKVEGKKSWYLPKPLGESPSGPSARQKLQNSSPWKIQLGKKMSGSMTHRTDR</sequence>